<dbReference type="SMART" id="SM00382">
    <property type="entry name" value="AAA"/>
    <property type="match status" value="1"/>
</dbReference>
<comment type="caution">
    <text evidence="10">The sequence shown here is derived from an EMBL/GenBank/DDBJ whole genome shotgun (WGS) entry which is preliminary data.</text>
</comment>
<feature type="transmembrane region" description="Helical" evidence="7">
    <location>
        <begin position="44"/>
        <end position="65"/>
    </location>
</feature>
<keyword evidence="4 10" id="KW-0067">ATP-binding</keyword>
<dbReference type="EMBL" id="JBHSSI010000061">
    <property type="protein sequence ID" value="MFC6261305.1"/>
    <property type="molecule type" value="Genomic_DNA"/>
</dbReference>
<name>A0ABW1THY2_9LACO</name>
<feature type="transmembrane region" description="Helical" evidence="7">
    <location>
        <begin position="127"/>
        <end position="145"/>
    </location>
</feature>
<dbReference type="PROSITE" id="PS50929">
    <property type="entry name" value="ABC_TM1F"/>
    <property type="match status" value="1"/>
</dbReference>
<keyword evidence="5 7" id="KW-1133">Transmembrane helix</keyword>
<dbReference type="PANTHER" id="PTHR24221:SF654">
    <property type="entry name" value="ATP-BINDING CASSETTE SUB-FAMILY B MEMBER 6"/>
    <property type="match status" value="1"/>
</dbReference>
<sequence>MRKYILQHRGEVLVETFLLMVIEGLTVLGSVLNANLLNALIKGQLNLFLLAVGLLMLDWLVIAALNYGASIYQEKVIQNIDISIRQDLADILIAKDYESYNSRSMGVYESWVNNDIQTINVQGLESFFIVVEGVFGTVFALFTLIAYHWSLALSALILAGLIIVAPKVFDKRIMRANTQLTHQNEAFVNRTQDVMGVFNLLYAFQALRLLKQGIISASKALKRSYVNQRRAQSSVQVVGFLGNVISQVMLMGLTGILAMMKLVSIGTLSAVSSLSGNIFNNLGNMSTYLGMIRGVKPIFEKFELEREKFPVEPEMAELAVSTMAVVPDIIQVHDLSFAYHTDHPILCHVTYNFEQGKKYLILGESGCGKSTFLKVLTGYLTNYTGEIRLAGKSLKDYSANQLGQQLLYLDQRPQALTATVRENLRLADDYGDEELVAVLLATKLCPDQESARAFLDQNVGDGGSDLSGGQLQRLALARGLLRHVGLILLDEGTSAVDTVNAVKIERDLLENPALTLIMISHTPHEETQALFDETIQFEALNGKQAE</sequence>
<reference evidence="11" key="1">
    <citation type="journal article" date="2019" name="Int. J. Syst. Evol. Microbiol.">
        <title>The Global Catalogue of Microorganisms (GCM) 10K type strain sequencing project: providing services to taxonomists for standard genome sequencing and annotation.</title>
        <authorList>
            <consortium name="The Broad Institute Genomics Platform"/>
            <consortium name="The Broad Institute Genome Sequencing Center for Infectious Disease"/>
            <person name="Wu L."/>
            <person name="Ma J."/>
        </authorList>
    </citation>
    <scope>NUCLEOTIDE SEQUENCE [LARGE SCALE GENOMIC DNA]</scope>
    <source>
        <strain evidence="11">CCM 8908</strain>
    </source>
</reference>
<keyword evidence="6 7" id="KW-0472">Membrane</keyword>
<feature type="domain" description="ABC transmembrane type-1" evidence="9">
    <location>
        <begin position="16"/>
        <end position="294"/>
    </location>
</feature>
<dbReference type="InterPro" id="IPR003439">
    <property type="entry name" value="ABC_transporter-like_ATP-bd"/>
</dbReference>
<accession>A0ABW1THY2</accession>
<feature type="transmembrane region" description="Helical" evidence="7">
    <location>
        <begin position="12"/>
        <end position="32"/>
    </location>
</feature>
<evidence type="ECO:0000256" key="3">
    <source>
        <dbReference type="ARBA" id="ARBA00022741"/>
    </source>
</evidence>
<dbReference type="Pfam" id="PF00005">
    <property type="entry name" value="ABC_tran"/>
    <property type="match status" value="1"/>
</dbReference>
<proteinExistence type="predicted"/>
<dbReference type="Proteomes" id="UP001596283">
    <property type="component" value="Unassembled WGS sequence"/>
</dbReference>
<dbReference type="Pfam" id="PF00664">
    <property type="entry name" value="ABC_membrane"/>
    <property type="match status" value="1"/>
</dbReference>
<dbReference type="PANTHER" id="PTHR24221">
    <property type="entry name" value="ATP-BINDING CASSETTE SUB-FAMILY B"/>
    <property type="match status" value="1"/>
</dbReference>
<dbReference type="SUPFAM" id="SSF52540">
    <property type="entry name" value="P-loop containing nucleoside triphosphate hydrolases"/>
    <property type="match status" value="1"/>
</dbReference>
<protein>
    <submittedName>
        <fullName evidence="10">ATP-binding cassette domain-containing protein</fullName>
    </submittedName>
</protein>
<dbReference type="InterPro" id="IPR017871">
    <property type="entry name" value="ABC_transporter-like_CS"/>
</dbReference>
<evidence type="ECO:0000256" key="2">
    <source>
        <dbReference type="ARBA" id="ARBA00022692"/>
    </source>
</evidence>
<dbReference type="GO" id="GO:0005524">
    <property type="term" value="F:ATP binding"/>
    <property type="evidence" value="ECO:0007669"/>
    <property type="project" value="UniProtKB-KW"/>
</dbReference>
<dbReference type="InterPro" id="IPR011527">
    <property type="entry name" value="ABC1_TM_dom"/>
</dbReference>
<dbReference type="InterPro" id="IPR027417">
    <property type="entry name" value="P-loop_NTPase"/>
</dbReference>
<dbReference type="SUPFAM" id="SSF90123">
    <property type="entry name" value="ABC transporter transmembrane region"/>
    <property type="match status" value="1"/>
</dbReference>
<evidence type="ECO:0000256" key="1">
    <source>
        <dbReference type="ARBA" id="ARBA00004651"/>
    </source>
</evidence>
<evidence type="ECO:0000313" key="11">
    <source>
        <dbReference type="Proteomes" id="UP001596283"/>
    </source>
</evidence>
<dbReference type="PROSITE" id="PS50893">
    <property type="entry name" value="ABC_TRANSPORTER_2"/>
    <property type="match status" value="1"/>
</dbReference>
<evidence type="ECO:0000313" key="10">
    <source>
        <dbReference type="EMBL" id="MFC6261305.1"/>
    </source>
</evidence>
<evidence type="ECO:0000259" key="8">
    <source>
        <dbReference type="PROSITE" id="PS50893"/>
    </source>
</evidence>
<dbReference type="PROSITE" id="PS00211">
    <property type="entry name" value="ABC_TRANSPORTER_1"/>
    <property type="match status" value="1"/>
</dbReference>
<dbReference type="Gene3D" id="1.20.1560.10">
    <property type="entry name" value="ABC transporter type 1, transmembrane domain"/>
    <property type="match status" value="1"/>
</dbReference>
<evidence type="ECO:0000256" key="5">
    <source>
        <dbReference type="ARBA" id="ARBA00022989"/>
    </source>
</evidence>
<evidence type="ECO:0000259" key="9">
    <source>
        <dbReference type="PROSITE" id="PS50929"/>
    </source>
</evidence>
<dbReference type="Gene3D" id="3.40.50.300">
    <property type="entry name" value="P-loop containing nucleotide triphosphate hydrolases"/>
    <property type="match status" value="1"/>
</dbReference>
<dbReference type="InterPro" id="IPR039421">
    <property type="entry name" value="Type_1_exporter"/>
</dbReference>
<feature type="transmembrane region" description="Helical" evidence="7">
    <location>
        <begin position="151"/>
        <end position="169"/>
    </location>
</feature>
<evidence type="ECO:0000256" key="6">
    <source>
        <dbReference type="ARBA" id="ARBA00023136"/>
    </source>
</evidence>
<feature type="domain" description="ABC transporter" evidence="8">
    <location>
        <begin position="330"/>
        <end position="539"/>
    </location>
</feature>
<gene>
    <name evidence="10" type="ORF">ACFP1C_10170</name>
</gene>
<dbReference type="InterPro" id="IPR036640">
    <property type="entry name" value="ABC1_TM_sf"/>
</dbReference>
<dbReference type="RefSeq" id="WP_125686483.1">
    <property type="nucleotide sequence ID" value="NZ_JBHSSI010000061.1"/>
</dbReference>
<evidence type="ECO:0000256" key="7">
    <source>
        <dbReference type="SAM" id="Phobius"/>
    </source>
</evidence>
<comment type="subcellular location">
    <subcellularLocation>
        <location evidence="1">Cell membrane</location>
        <topology evidence="1">Multi-pass membrane protein</topology>
    </subcellularLocation>
</comment>
<evidence type="ECO:0000256" key="4">
    <source>
        <dbReference type="ARBA" id="ARBA00022840"/>
    </source>
</evidence>
<keyword evidence="2 7" id="KW-0812">Transmembrane</keyword>
<organism evidence="10 11">
    <name type="scientific">Levilactobacillus fujinensis</name>
    <dbReference type="NCBI Taxonomy" id="2486024"/>
    <lineage>
        <taxon>Bacteria</taxon>
        <taxon>Bacillati</taxon>
        <taxon>Bacillota</taxon>
        <taxon>Bacilli</taxon>
        <taxon>Lactobacillales</taxon>
        <taxon>Lactobacillaceae</taxon>
        <taxon>Levilactobacillus</taxon>
    </lineage>
</organism>
<keyword evidence="3" id="KW-0547">Nucleotide-binding</keyword>
<keyword evidence="11" id="KW-1185">Reference proteome</keyword>
<feature type="transmembrane region" description="Helical" evidence="7">
    <location>
        <begin position="237"/>
        <end position="260"/>
    </location>
</feature>
<dbReference type="InterPro" id="IPR003593">
    <property type="entry name" value="AAA+_ATPase"/>
</dbReference>